<feature type="transmembrane region" description="Helical" evidence="7">
    <location>
        <begin position="386"/>
        <end position="405"/>
    </location>
</feature>
<dbReference type="InterPro" id="IPR002528">
    <property type="entry name" value="MATE_fam"/>
</dbReference>
<accession>A0A6N3DMX1</accession>
<feature type="transmembrane region" description="Helical" evidence="7">
    <location>
        <begin position="186"/>
        <end position="209"/>
    </location>
</feature>
<feature type="transmembrane region" description="Helical" evidence="7">
    <location>
        <begin position="87"/>
        <end position="109"/>
    </location>
</feature>
<dbReference type="GO" id="GO:0005886">
    <property type="term" value="C:plasma membrane"/>
    <property type="evidence" value="ECO:0007669"/>
    <property type="project" value="UniProtKB-SubCell"/>
</dbReference>
<comment type="subcellular location">
    <subcellularLocation>
        <location evidence="1">Cell membrane</location>
        <topology evidence="1">Multi-pass membrane protein</topology>
    </subcellularLocation>
</comment>
<evidence type="ECO:0000256" key="4">
    <source>
        <dbReference type="ARBA" id="ARBA00022692"/>
    </source>
</evidence>
<dbReference type="PROSITE" id="PS51257">
    <property type="entry name" value="PROKAR_LIPOPROTEIN"/>
    <property type="match status" value="1"/>
</dbReference>
<organism evidence="8">
    <name type="scientific">Finegoldia magna</name>
    <name type="common">Peptostreptococcus magnus</name>
    <dbReference type="NCBI Taxonomy" id="1260"/>
    <lineage>
        <taxon>Bacteria</taxon>
        <taxon>Bacillati</taxon>
        <taxon>Bacillota</taxon>
        <taxon>Tissierellia</taxon>
        <taxon>Tissierellales</taxon>
        <taxon>Peptoniphilaceae</taxon>
        <taxon>Finegoldia</taxon>
    </lineage>
</organism>
<proteinExistence type="predicted"/>
<keyword evidence="4 7" id="KW-0812">Transmembrane</keyword>
<reference evidence="8" key="1">
    <citation type="submission" date="2019-11" db="EMBL/GenBank/DDBJ databases">
        <authorList>
            <person name="Feng L."/>
        </authorList>
    </citation>
    <scope>NUCLEOTIDE SEQUENCE</scope>
    <source>
        <strain evidence="8">FmagnaLFYP121</strain>
    </source>
</reference>
<dbReference type="PIRSF" id="PIRSF006603">
    <property type="entry name" value="DinF"/>
    <property type="match status" value="1"/>
</dbReference>
<dbReference type="AlphaFoldDB" id="A0A6N3DMX1"/>
<feature type="transmembrane region" description="Helical" evidence="7">
    <location>
        <begin position="159"/>
        <end position="180"/>
    </location>
</feature>
<evidence type="ECO:0000256" key="1">
    <source>
        <dbReference type="ARBA" id="ARBA00004651"/>
    </source>
</evidence>
<feature type="transmembrane region" description="Helical" evidence="7">
    <location>
        <begin position="307"/>
        <end position="328"/>
    </location>
</feature>
<evidence type="ECO:0000256" key="5">
    <source>
        <dbReference type="ARBA" id="ARBA00022989"/>
    </source>
</evidence>
<keyword evidence="3" id="KW-1003">Cell membrane</keyword>
<dbReference type="InterPro" id="IPR051327">
    <property type="entry name" value="MATE_MepA_subfamily"/>
</dbReference>
<feature type="transmembrane region" description="Helical" evidence="7">
    <location>
        <begin position="264"/>
        <end position="284"/>
    </location>
</feature>
<dbReference type="Pfam" id="PF01554">
    <property type="entry name" value="MatE"/>
    <property type="match status" value="2"/>
</dbReference>
<dbReference type="GO" id="GO:0042910">
    <property type="term" value="F:xenobiotic transmembrane transporter activity"/>
    <property type="evidence" value="ECO:0007669"/>
    <property type="project" value="InterPro"/>
</dbReference>
<keyword evidence="6 7" id="KW-0472">Membrane</keyword>
<keyword evidence="2" id="KW-0813">Transport</keyword>
<feature type="transmembrane region" description="Helical" evidence="7">
    <location>
        <begin position="355"/>
        <end position="374"/>
    </location>
</feature>
<dbReference type="RefSeq" id="WP_156850277.1">
    <property type="nucleotide sequence ID" value="NZ_CACRTP010000029.1"/>
</dbReference>
<dbReference type="PANTHER" id="PTHR43823:SF3">
    <property type="entry name" value="MULTIDRUG EXPORT PROTEIN MEPA"/>
    <property type="match status" value="1"/>
</dbReference>
<evidence type="ECO:0000256" key="2">
    <source>
        <dbReference type="ARBA" id="ARBA00022448"/>
    </source>
</evidence>
<feature type="transmembrane region" description="Helical" evidence="7">
    <location>
        <begin position="12"/>
        <end position="30"/>
    </location>
</feature>
<sequence length="436" mass="48493">MGNNKAFLEFGKYVFLNIFAQIAFSCYTLMDTYFVSWKLKADGLSALNIAFPMFCIINGMGLMIGIGGGIKYSIFKSKDRDDDANTIFTNAVVLGISIACLFVISGGFFSDKLVRFLGADDSIFEMTNTYLRVMMLFAPAFFMNNIFQCFVRNDRNPRLSMAAMVVGSISNVILDYVFIFPMNMGIFGAIFATSLAPIISMMVTFPYIISRNNGFHLNKNIFDFHSIREIVSKGMFALLTEATSASVMFTFNMIILGISGNVGVSSFSIITVISLVVTAIYTGLSQGIQPLISHYYGKNDVENVGKILKYAIFVQIMLSILIYGAIYFNADILAAFYNKANDVLLQDYAVSGMKIYFVACFFIGFNIVVSTYFTSTERSIKSQVISFARGFVIIIPTALILSRIFAMTGVWAAYPVSEFIVCMMAIVLFFREKSVI</sequence>
<feature type="transmembrane region" description="Helical" evidence="7">
    <location>
        <begin position="50"/>
        <end position="75"/>
    </location>
</feature>
<feature type="transmembrane region" description="Helical" evidence="7">
    <location>
        <begin position="236"/>
        <end position="258"/>
    </location>
</feature>
<evidence type="ECO:0000256" key="7">
    <source>
        <dbReference type="SAM" id="Phobius"/>
    </source>
</evidence>
<keyword evidence="5 7" id="KW-1133">Transmembrane helix</keyword>
<name>A0A6N3DMX1_FINMA</name>
<feature type="transmembrane region" description="Helical" evidence="7">
    <location>
        <begin position="129"/>
        <end position="147"/>
    </location>
</feature>
<evidence type="ECO:0000256" key="3">
    <source>
        <dbReference type="ARBA" id="ARBA00022475"/>
    </source>
</evidence>
<feature type="transmembrane region" description="Helical" evidence="7">
    <location>
        <begin position="411"/>
        <end position="430"/>
    </location>
</feature>
<dbReference type="EMBL" id="CACRTP010000029">
    <property type="protein sequence ID" value="VYU27117.1"/>
    <property type="molecule type" value="Genomic_DNA"/>
</dbReference>
<dbReference type="GO" id="GO:0015297">
    <property type="term" value="F:antiporter activity"/>
    <property type="evidence" value="ECO:0007669"/>
    <property type="project" value="InterPro"/>
</dbReference>
<dbReference type="PANTHER" id="PTHR43823">
    <property type="entry name" value="SPORULATION PROTEIN YKVU"/>
    <property type="match status" value="1"/>
</dbReference>
<evidence type="ECO:0000256" key="6">
    <source>
        <dbReference type="ARBA" id="ARBA00023136"/>
    </source>
</evidence>
<dbReference type="InterPro" id="IPR048279">
    <property type="entry name" value="MdtK-like"/>
</dbReference>
<evidence type="ECO:0000313" key="8">
    <source>
        <dbReference type="EMBL" id="VYU27117.1"/>
    </source>
</evidence>
<gene>
    <name evidence="8" type="primary">mepA_1</name>
    <name evidence="8" type="ORF">FMLFYP121_00111</name>
</gene>
<protein>
    <submittedName>
        <fullName evidence="8">Multidrug export protein MepA</fullName>
    </submittedName>
</protein>